<evidence type="ECO:0000256" key="1">
    <source>
        <dbReference type="SAM" id="MobiDB-lite"/>
    </source>
</evidence>
<keyword evidence="3" id="KW-1185">Reference proteome</keyword>
<gene>
    <name evidence="2" type="ORF">ACFSJ3_03540</name>
</gene>
<dbReference type="Proteomes" id="UP001597380">
    <property type="component" value="Unassembled WGS sequence"/>
</dbReference>
<accession>A0ABW4XJ22</accession>
<comment type="caution">
    <text evidence="2">The sequence shown here is derived from an EMBL/GenBank/DDBJ whole genome shotgun (WGS) entry which is preliminary data.</text>
</comment>
<reference evidence="3" key="1">
    <citation type="journal article" date="2019" name="Int. J. Syst. Evol. Microbiol.">
        <title>The Global Catalogue of Microorganisms (GCM) 10K type strain sequencing project: providing services to taxonomists for standard genome sequencing and annotation.</title>
        <authorList>
            <consortium name="The Broad Institute Genomics Platform"/>
            <consortium name="The Broad Institute Genome Sequencing Center for Infectious Disease"/>
            <person name="Wu L."/>
            <person name="Ma J."/>
        </authorList>
    </citation>
    <scope>NUCLEOTIDE SEQUENCE [LARGE SCALE GENOMIC DNA]</scope>
    <source>
        <strain evidence="3">CGMCC 1.10992</strain>
    </source>
</reference>
<feature type="region of interest" description="Disordered" evidence="1">
    <location>
        <begin position="1"/>
        <end position="21"/>
    </location>
</feature>
<organism evidence="2 3">
    <name type="scientific">Corallincola platygyrae</name>
    <dbReference type="NCBI Taxonomy" id="1193278"/>
    <lineage>
        <taxon>Bacteria</taxon>
        <taxon>Pseudomonadati</taxon>
        <taxon>Pseudomonadota</taxon>
        <taxon>Gammaproteobacteria</taxon>
        <taxon>Alteromonadales</taxon>
        <taxon>Psychromonadaceae</taxon>
        <taxon>Corallincola</taxon>
    </lineage>
</organism>
<evidence type="ECO:0000313" key="3">
    <source>
        <dbReference type="Proteomes" id="UP001597380"/>
    </source>
</evidence>
<proteinExistence type="predicted"/>
<dbReference type="RefSeq" id="WP_345337890.1">
    <property type="nucleotide sequence ID" value="NZ_BAABLI010000004.1"/>
</dbReference>
<protein>
    <submittedName>
        <fullName evidence="2">Uncharacterized protein</fullName>
    </submittedName>
</protein>
<name>A0ABW4XJ22_9GAMM</name>
<evidence type="ECO:0000313" key="2">
    <source>
        <dbReference type="EMBL" id="MFD2095043.1"/>
    </source>
</evidence>
<dbReference type="EMBL" id="JBHUHT010000007">
    <property type="protein sequence ID" value="MFD2095043.1"/>
    <property type="molecule type" value="Genomic_DNA"/>
</dbReference>
<sequence length="317" mass="33577">MSDELGGCNCGPQSHPELSSPEIPYPIEQTTLSAIEPLVDLLSAFNGQTECGNEEPVMAVGHQLLEAGNAMLLMGDGLADVETDGLRSRDRLVDDLEMLFVELGDSLYTAGKEAVDCQASDAASLMSQSAELLTGISDVLGEGSFEIGASQIFPTYASVLGAPAEGLLAMGQALKSKSKNQAEKIAAANSLLAISTTSAAACLDAIYGSTGLYVNDARTVHLDPACVGCPHVGCTTYCNDRYVARIGCTSSGAFTVCRWNVVRTIKTVCCCYASGWDKFWAINCCKKQISLRTRRLIKRTTHLGDPPTAPFNVVTLC</sequence>